<protein>
    <submittedName>
        <fullName evidence="2">Uncharacterized protein</fullName>
    </submittedName>
</protein>
<evidence type="ECO:0000313" key="3">
    <source>
        <dbReference type="Proteomes" id="UP000308730"/>
    </source>
</evidence>
<organism evidence="2 3">
    <name type="scientific">Antrodiella citrinella</name>
    <dbReference type="NCBI Taxonomy" id="2447956"/>
    <lineage>
        <taxon>Eukaryota</taxon>
        <taxon>Fungi</taxon>
        <taxon>Dikarya</taxon>
        <taxon>Basidiomycota</taxon>
        <taxon>Agaricomycotina</taxon>
        <taxon>Agaricomycetes</taxon>
        <taxon>Polyporales</taxon>
        <taxon>Steccherinaceae</taxon>
        <taxon>Antrodiella</taxon>
    </lineage>
</organism>
<reference evidence="2 3" key="1">
    <citation type="submission" date="2019-02" db="EMBL/GenBank/DDBJ databases">
        <title>Genome sequencing of the rare red list fungi Antrodiella citrinella (Flaviporus citrinellus).</title>
        <authorList>
            <person name="Buettner E."/>
            <person name="Kellner H."/>
        </authorList>
    </citation>
    <scope>NUCLEOTIDE SEQUENCE [LARGE SCALE GENOMIC DNA]</scope>
    <source>
        <strain evidence="2 3">DSM 108506</strain>
    </source>
</reference>
<dbReference type="Proteomes" id="UP000308730">
    <property type="component" value="Unassembled WGS sequence"/>
</dbReference>
<feature type="region of interest" description="Disordered" evidence="1">
    <location>
        <begin position="471"/>
        <end position="537"/>
    </location>
</feature>
<feature type="compositionally biased region" description="Low complexity" evidence="1">
    <location>
        <begin position="146"/>
        <end position="156"/>
    </location>
</feature>
<feature type="region of interest" description="Disordered" evidence="1">
    <location>
        <begin position="130"/>
        <end position="235"/>
    </location>
</feature>
<comment type="caution">
    <text evidence="2">The sequence shown here is derived from an EMBL/GenBank/DDBJ whole genome shotgun (WGS) entry which is preliminary data.</text>
</comment>
<accession>A0A4S4LPZ4</accession>
<proteinExistence type="predicted"/>
<evidence type="ECO:0000256" key="1">
    <source>
        <dbReference type="SAM" id="MobiDB-lite"/>
    </source>
</evidence>
<dbReference type="AlphaFoldDB" id="A0A4S4LPZ4"/>
<sequence length="537" mass="57924">MPSHIAAPIFAAALTQVVQWLDFKTFGRAAWYDRAVLLLRDASDTAPSFDDLKLAGVRMEVRAALASRVLTAHPPDALFEELAMPVTPVGATIFASELDELDTIAGPEHAAQATAVEEKWAAADALWREKAAPSTVPKNTARSNARPRPTTKTAIPATPPPPKVPTKRKGGPTSYDEEDSPPPPARSGKTPAPKKTAKGTADRPERAVRRRRPVWSTKTDDEFDDKDTDEDAKDVVRTKRAVDRVVKKPQVTKSDKDAYPDEDPSATPSDWFVYRELKKCLKCAASRAKGGLSAECTRRRTQTDPRRYFRVGSCRGPGPSVACFFVPHSDAARPAFRVDSISFVEDFPSCLASIRRRAALTRVHPDSQPASRALADVVEQSLASAQVQMTTGLLLARSLLRDRAPGFRGADADPAELEDPLDEDLPADFTEEPHHPTAFRLERTPLIVPRGCTSVSPIVSVPPPFVVPAEPSVRADSRHSPVVSSDTASPGIALSPKPTSEAVDEDLEGSEGDTNALEGVDDLDDTGSGEGEGDDDA</sequence>
<feature type="compositionally biased region" description="Acidic residues" evidence="1">
    <location>
        <begin position="221"/>
        <end position="232"/>
    </location>
</feature>
<gene>
    <name evidence="2" type="ORF">EUX98_g9662</name>
</gene>
<dbReference type="EMBL" id="SGPM01000996">
    <property type="protein sequence ID" value="THH13977.1"/>
    <property type="molecule type" value="Genomic_DNA"/>
</dbReference>
<name>A0A4S4LPZ4_9APHY</name>
<feature type="compositionally biased region" description="Acidic residues" evidence="1">
    <location>
        <begin position="502"/>
        <end position="511"/>
    </location>
</feature>
<feature type="compositionally biased region" description="Acidic residues" evidence="1">
    <location>
        <begin position="519"/>
        <end position="537"/>
    </location>
</feature>
<keyword evidence="3" id="KW-1185">Reference proteome</keyword>
<evidence type="ECO:0000313" key="2">
    <source>
        <dbReference type="EMBL" id="THH13977.1"/>
    </source>
</evidence>